<reference evidence="1 2" key="2">
    <citation type="journal article" date="2011" name="Stand. Genomic Sci.">
        <title>Complete genome sequence of Tolumonas auensis type strain (TA 4).</title>
        <authorList>
            <person name="Chertkov O."/>
            <person name="Copeland A."/>
            <person name="Lucas S."/>
            <person name="Lapidus A."/>
            <person name="Berry K.W."/>
            <person name="Detter J.C."/>
            <person name="Del Rio T.G."/>
            <person name="Hammon N."/>
            <person name="Dalin E."/>
            <person name="Tice H."/>
            <person name="Pitluck S."/>
            <person name="Richardson P."/>
            <person name="Bruce D."/>
            <person name="Goodwin L."/>
            <person name="Han C."/>
            <person name="Tapia R."/>
            <person name="Saunders E."/>
            <person name="Schmutz J."/>
            <person name="Brettin T."/>
            <person name="Larimer F."/>
            <person name="Land M."/>
            <person name="Hauser L."/>
            <person name="Spring S."/>
            <person name="Rohde M."/>
            <person name="Kyrpides N.C."/>
            <person name="Ivanova N."/>
            <person name="Goker M."/>
            <person name="Beller H.R."/>
            <person name="Klenk H.P."/>
            <person name="Woyke T."/>
        </authorList>
    </citation>
    <scope>NUCLEOTIDE SEQUENCE [LARGE SCALE GENOMIC DNA]</scope>
    <source>
        <strain evidence="2">DSM 9187 / TA4</strain>
    </source>
</reference>
<dbReference type="EMBL" id="CP001616">
    <property type="protein sequence ID" value="ACQ93883.1"/>
    <property type="molecule type" value="Genomic_DNA"/>
</dbReference>
<organism evidence="1 2">
    <name type="scientific">Tolumonas auensis (strain DSM 9187 / NBRC 110442 / TA 4)</name>
    <dbReference type="NCBI Taxonomy" id="595494"/>
    <lineage>
        <taxon>Bacteria</taxon>
        <taxon>Pseudomonadati</taxon>
        <taxon>Pseudomonadota</taxon>
        <taxon>Gammaproteobacteria</taxon>
        <taxon>Aeromonadales</taxon>
        <taxon>Aeromonadaceae</taxon>
        <taxon>Tolumonas</taxon>
    </lineage>
</organism>
<gene>
    <name evidence="1" type="ordered locus">Tola_2285</name>
</gene>
<dbReference type="Proteomes" id="UP000009073">
    <property type="component" value="Chromosome"/>
</dbReference>
<accession>C4L913</accession>
<evidence type="ECO:0000313" key="1">
    <source>
        <dbReference type="EMBL" id="ACQ93883.1"/>
    </source>
</evidence>
<protein>
    <submittedName>
        <fullName evidence="1">Uncharacterized protein</fullName>
    </submittedName>
</protein>
<dbReference type="STRING" id="595494.Tola_2285"/>
<dbReference type="AlphaFoldDB" id="C4L913"/>
<name>C4L913_TOLAT</name>
<dbReference type="Gene3D" id="3.90.1720.10">
    <property type="entry name" value="endopeptidase domain like (from Nostoc punctiforme)"/>
    <property type="match status" value="1"/>
</dbReference>
<dbReference type="HOGENOM" id="CLU_1577794_0_0_6"/>
<reference evidence="2" key="1">
    <citation type="submission" date="2009-05" db="EMBL/GenBank/DDBJ databases">
        <title>Complete sequence of Tolumonas auensis DSM 9187.</title>
        <authorList>
            <consortium name="US DOE Joint Genome Institute"/>
            <person name="Lucas S."/>
            <person name="Copeland A."/>
            <person name="Lapidus A."/>
            <person name="Glavina del Rio T."/>
            <person name="Tice H."/>
            <person name="Bruce D."/>
            <person name="Goodwin L."/>
            <person name="Pitluck S."/>
            <person name="Chertkov O."/>
            <person name="Brettin T."/>
            <person name="Detter J.C."/>
            <person name="Han C."/>
            <person name="Larimer F."/>
            <person name="Land M."/>
            <person name="Hauser L."/>
            <person name="Kyrpides N."/>
            <person name="Mikhailova N."/>
            <person name="Spring S."/>
            <person name="Beller H."/>
        </authorList>
    </citation>
    <scope>NUCLEOTIDE SEQUENCE [LARGE SCALE GENOMIC DNA]</scope>
    <source>
        <strain evidence="2">DSM 9187 / TA4</strain>
    </source>
</reference>
<dbReference type="RefSeq" id="WP_015879351.1">
    <property type="nucleotide sequence ID" value="NC_012691.1"/>
</dbReference>
<sequence>MEIADHIITYQGDVPQHGIYAGENNVIYFDSKNTRSILVENMDHFCQQKGCFIRNYPFRPYARPESLDRAFEQMSKMTEHPFSSDEQFVAWCIKGDLNPKTHRSGRNEHEEEIIKMTIKKILTSAVDVLAQHPKWQQQAETANKYLPVIIGSIQLGIEIKKMVDAKKQL</sequence>
<dbReference type="KEGG" id="tau:Tola_2285"/>
<proteinExistence type="predicted"/>
<dbReference type="OrthoDB" id="9812095at2"/>
<keyword evidence="2" id="KW-1185">Reference proteome</keyword>
<evidence type="ECO:0000313" key="2">
    <source>
        <dbReference type="Proteomes" id="UP000009073"/>
    </source>
</evidence>